<dbReference type="EMBL" id="JQGJ01000002">
    <property type="protein sequence ID" value="KHK66191.1"/>
    <property type="molecule type" value="Genomic_DNA"/>
</dbReference>
<evidence type="ECO:0000313" key="2">
    <source>
        <dbReference type="Proteomes" id="UP000030949"/>
    </source>
</evidence>
<evidence type="ECO:0000313" key="1">
    <source>
        <dbReference type="EMBL" id="KHK66191.1"/>
    </source>
</evidence>
<dbReference type="Proteomes" id="UP000030949">
    <property type="component" value="Unassembled WGS sequence"/>
</dbReference>
<accession>A0A0B1ZAH0</accession>
<reference evidence="2" key="1">
    <citation type="submission" date="2015-03" db="EMBL/GenBank/DDBJ databases">
        <title>Pseudomonas frederiksbergensis hydrocarbon degrader.</title>
        <authorList>
            <person name="Brown L.M."/>
            <person name="Ruiz O.N."/>
            <person name="Mueller S."/>
            <person name="Gunasekera T.S."/>
        </authorList>
    </citation>
    <scope>NUCLEOTIDE SEQUENCE [LARGE SCALE GENOMIC DNA]</scope>
    <source>
        <strain evidence="2">SI8</strain>
    </source>
</reference>
<comment type="caution">
    <text evidence="1">The sequence shown here is derived from an EMBL/GenBank/DDBJ whole genome shotgun (WGS) entry which is preliminary data.</text>
</comment>
<dbReference type="RefSeq" id="WP_039589239.1">
    <property type="nucleotide sequence ID" value="NZ_CP142104.1"/>
</dbReference>
<dbReference type="AlphaFoldDB" id="A0A0B1ZAH0"/>
<proteinExistence type="predicted"/>
<sequence>MRQIMQKEPWWAAPPQPGQDETELEWGWLVIYSEGEPRFEFIKERPTDEQIRHRKGCRVTLGSD</sequence>
<dbReference type="OrthoDB" id="6909593at2"/>
<protein>
    <submittedName>
        <fullName evidence="1">Uncharacterized protein</fullName>
    </submittedName>
</protein>
<organism evidence="1 2">
    <name type="scientific">Pseudomonas frederiksbergensis</name>
    <dbReference type="NCBI Taxonomy" id="104087"/>
    <lineage>
        <taxon>Bacteria</taxon>
        <taxon>Pseudomonadati</taxon>
        <taxon>Pseudomonadota</taxon>
        <taxon>Gammaproteobacteria</taxon>
        <taxon>Pseudomonadales</taxon>
        <taxon>Pseudomonadaceae</taxon>
        <taxon>Pseudomonas</taxon>
    </lineage>
</organism>
<gene>
    <name evidence="1" type="ORF">JZ00_05290</name>
</gene>
<name>A0A0B1ZAH0_9PSED</name>